<accession>A0AAU7QIQ0</accession>
<feature type="chain" id="PRO_5043885180" evidence="1">
    <location>
        <begin position="21"/>
        <end position="163"/>
    </location>
</feature>
<sequence>MFKKTLLTALLLGASAGAFAQSPAPATPAKAQATSTLTPQQKALLEKQNVQMARAALRIAQMVDQNQLGQIWDQSSSVAKQSTSKSDFVSGVSSDRSKLGAAGERRLQAITRTASKGGKVPAGMYVNVSYATHFAKAQRPVRELISFHLDSDKVWRVAGYTLR</sequence>
<evidence type="ECO:0000313" key="2">
    <source>
        <dbReference type="EMBL" id="XBS89284.1"/>
    </source>
</evidence>
<dbReference type="InterPro" id="IPR025091">
    <property type="entry name" value="DUF4019"/>
</dbReference>
<evidence type="ECO:0000256" key="1">
    <source>
        <dbReference type="SAM" id="SignalP"/>
    </source>
</evidence>
<name>A0AAU7QIQ0_9GAMM</name>
<dbReference type="AlphaFoldDB" id="A0AAU7QIQ0"/>
<feature type="signal peptide" evidence="1">
    <location>
        <begin position="1"/>
        <end position="20"/>
    </location>
</feature>
<dbReference type="RefSeq" id="WP_007805620.1">
    <property type="nucleotide sequence ID" value="NZ_CP157948.1"/>
</dbReference>
<protein>
    <submittedName>
        <fullName evidence="2">DUF4019 domain-containing protein</fullName>
    </submittedName>
</protein>
<dbReference type="EMBL" id="CP157948">
    <property type="protein sequence ID" value="XBS89284.1"/>
    <property type="molecule type" value="Genomic_DNA"/>
</dbReference>
<reference evidence="2" key="1">
    <citation type="submission" date="2024-06" db="EMBL/GenBank/DDBJ databases">
        <authorList>
            <person name="Sun Y."/>
        </authorList>
    </citation>
    <scope>NUCLEOTIDE SEQUENCE</scope>
    <source>
        <strain evidence="2">IGA1.0</strain>
    </source>
</reference>
<organism evidence="2">
    <name type="scientific">Rhodanobacter sp. IGA1.0</name>
    <dbReference type="NCBI Taxonomy" id="3158582"/>
    <lineage>
        <taxon>Bacteria</taxon>
        <taxon>Pseudomonadati</taxon>
        <taxon>Pseudomonadota</taxon>
        <taxon>Gammaproteobacteria</taxon>
        <taxon>Lysobacterales</taxon>
        <taxon>Rhodanobacteraceae</taxon>
        <taxon>Rhodanobacter</taxon>
    </lineage>
</organism>
<keyword evidence="1" id="KW-0732">Signal</keyword>
<gene>
    <name evidence="2" type="ORF">ABNK63_12900</name>
</gene>
<dbReference type="Pfam" id="PF13211">
    <property type="entry name" value="DUF4019"/>
    <property type="match status" value="1"/>
</dbReference>
<proteinExistence type="predicted"/>